<dbReference type="Proteomes" id="UP000786811">
    <property type="component" value="Unassembled WGS sequence"/>
</dbReference>
<dbReference type="GO" id="GO:0017148">
    <property type="term" value="P:negative regulation of translation"/>
    <property type="evidence" value="ECO:0007669"/>
    <property type="project" value="TreeGrafter"/>
</dbReference>
<keyword evidence="9" id="KW-1185">Reference proteome</keyword>
<dbReference type="SUPFAM" id="SSF52161">
    <property type="entry name" value="Ribosomal protein L13"/>
    <property type="match status" value="1"/>
</dbReference>
<dbReference type="PANTHER" id="PTHR11545:SF2">
    <property type="entry name" value="LARGE RIBOSOMAL SUBUNIT PROTEIN UL13M"/>
    <property type="match status" value="1"/>
</dbReference>
<evidence type="ECO:0000313" key="8">
    <source>
        <dbReference type="EMBL" id="CAG5081517.1"/>
    </source>
</evidence>
<protein>
    <recommendedName>
        <fullName evidence="6">Large ribosomal subunit protein uL13m</fullName>
    </recommendedName>
    <alternativeName>
        <fullName evidence="7">39S ribosomal protein L13, mitochondrial</fullName>
    </alternativeName>
</protein>
<organism evidence="8 9">
    <name type="scientific">Cotesia congregata</name>
    <name type="common">Parasitoid wasp</name>
    <name type="synonym">Apanteles congregatus</name>
    <dbReference type="NCBI Taxonomy" id="51543"/>
    <lineage>
        <taxon>Eukaryota</taxon>
        <taxon>Metazoa</taxon>
        <taxon>Ecdysozoa</taxon>
        <taxon>Arthropoda</taxon>
        <taxon>Hexapoda</taxon>
        <taxon>Insecta</taxon>
        <taxon>Pterygota</taxon>
        <taxon>Neoptera</taxon>
        <taxon>Endopterygota</taxon>
        <taxon>Hymenoptera</taxon>
        <taxon>Apocrita</taxon>
        <taxon>Ichneumonoidea</taxon>
        <taxon>Braconidae</taxon>
        <taxon>Microgastrinae</taxon>
        <taxon>Cotesia</taxon>
    </lineage>
</organism>
<dbReference type="EMBL" id="CAJNRD030001118">
    <property type="protein sequence ID" value="CAG5081517.1"/>
    <property type="molecule type" value="Genomic_DNA"/>
</dbReference>
<dbReference type="GO" id="GO:0003729">
    <property type="term" value="F:mRNA binding"/>
    <property type="evidence" value="ECO:0007669"/>
    <property type="project" value="TreeGrafter"/>
</dbReference>
<dbReference type="InterPro" id="IPR005822">
    <property type="entry name" value="Ribosomal_uL13"/>
</dbReference>
<dbReference type="GO" id="GO:0005762">
    <property type="term" value="C:mitochondrial large ribosomal subunit"/>
    <property type="evidence" value="ECO:0007669"/>
    <property type="project" value="TreeGrafter"/>
</dbReference>
<dbReference type="FunFam" id="3.90.1180.10:FF:000030">
    <property type="entry name" value="39S ribosomal protein L13, mitochondrial"/>
    <property type="match status" value="1"/>
</dbReference>
<dbReference type="PANTHER" id="PTHR11545">
    <property type="entry name" value="RIBOSOMAL PROTEIN L13"/>
    <property type="match status" value="1"/>
</dbReference>
<name>A0A8J2MCQ3_COTCN</name>
<dbReference type="Gene3D" id="3.90.1180.10">
    <property type="entry name" value="Ribosomal protein L13"/>
    <property type="match status" value="1"/>
</dbReference>
<evidence type="ECO:0000256" key="6">
    <source>
        <dbReference type="ARBA" id="ARBA00068950"/>
    </source>
</evidence>
<evidence type="ECO:0000256" key="5">
    <source>
        <dbReference type="ARBA" id="ARBA00023274"/>
    </source>
</evidence>
<comment type="subcellular location">
    <subcellularLocation>
        <location evidence="1">Mitochondrion</location>
    </subcellularLocation>
</comment>
<evidence type="ECO:0000256" key="3">
    <source>
        <dbReference type="ARBA" id="ARBA00022980"/>
    </source>
</evidence>
<dbReference type="HAMAP" id="MF_01366">
    <property type="entry name" value="Ribosomal_uL13"/>
    <property type="match status" value="1"/>
</dbReference>
<dbReference type="AlphaFoldDB" id="A0A8J2MCQ3"/>
<keyword evidence="5" id="KW-0687">Ribonucleoprotein</keyword>
<dbReference type="OrthoDB" id="274622at2759"/>
<dbReference type="CDD" id="cd00392">
    <property type="entry name" value="Ribosomal_L13"/>
    <property type="match status" value="1"/>
</dbReference>
<comment type="caution">
    <text evidence="8">The sequence shown here is derived from an EMBL/GenBank/DDBJ whole genome shotgun (WGS) entry which is preliminary data.</text>
</comment>
<dbReference type="GO" id="GO:0006412">
    <property type="term" value="P:translation"/>
    <property type="evidence" value="ECO:0007669"/>
    <property type="project" value="InterPro"/>
</dbReference>
<keyword evidence="4" id="KW-0496">Mitochondrion</keyword>
<dbReference type="InterPro" id="IPR005823">
    <property type="entry name" value="Ribosomal_uL13_bac-type"/>
</dbReference>
<accession>A0A8J2MCQ3</accession>
<dbReference type="Pfam" id="PF00572">
    <property type="entry name" value="Ribosomal_L13"/>
    <property type="match status" value="1"/>
</dbReference>
<evidence type="ECO:0000313" key="9">
    <source>
        <dbReference type="Proteomes" id="UP000786811"/>
    </source>
</evidence>
<evidence type="ECO:0000256" key="7">
    <source>
        <dbReference type="ARBA" id="ARBA00075605"/>
    </source>
</evidence>
<evidence type="ECO:0000256" key="4">
    <source>
        <dbReference type="ARBA" id="ARBA00023128"/>
    </source>
</evidence>
<evidence type="ECO:0000256" key="1">
    <source>
        <dbReference type="ARBA" id="ARBA00004173"/>
    </source>
</evidence>
<reference evidence="8" key="1">
    <citation type="submission" date="2021-04" db="EMBL/GenBank/DDBJ databases">
        <authorList>
            <person name="Chebbi M.A.C M."/>
        </authorList>
    </citation>
    <scope>NUCLEOTIDE SEQUENCE</scope>
</reference>
<comment type="similarity">
    <text evidence="2">Belongs to the universal ribosomal protein uL13 family.</text>
</comment>
<gene>
    <name evidence="8" type="ORF">HICCMSTLAB_LOCUS3305</name>
</gene>
<proteinExistence type="inferred from homology"/>
<evidence type="ECO:0000256" key="2">
    <source>
        <dbReference type="ARBA" id="ARBA00006227"/>
    </source>
</evidence>
<sequence>MSLIRRAQQWGSMSRIWHIYDAKWQDPYKSAVYLVPFLQGKIKPIYAPLTLVGDHVVVINSKDIALRGDEWKKRVYFHHTTYHSGDTWTLAWELHRKNKTMIFKKAVYHALRGNLQRRHTMERLHIFPDENVPEEIMKNVSNQIRQLRPVPTHLDLIHEEVKEEFPRIMSYPSNYILK</sequence>
<keyword evidence="3" id="KW-0689">Ribosomal protein</keyword>
<dbReference type="GO" id="GO:0003735">
    <property type="term" value="F:structural constituent of ribosome"/>
    <property type="evidence" value="ECO:0007669"/>
    <property type="project" value="InterPro"/>
</dbReference>
<dbReference type="InterPro" id="IPR036899">
    <property type="entry name" value="Ribosomal_uL13_sf"/>
</dbReference>
<dbReference type="PIRSF" id="PIRSF002181">
    <property type="entry name" value="Ribosomal_L13"/>
    <property type="match status" value="1"/>
</dbReference>